<name>A0A443RS68_9ACAR</name>
<keyword evidence="8" id="KW-0808">Transferase</keyword>
<evidence type="ECO:0000259" key="7">
    <source>
        <dbReference type="PROSITE" id="PS50011"/>
    </source>
</evidence>
<keyword evidence="3 4" id="KW-0067">ATP-binding</keyword>
<comment type="similarity">
    <text evidence="5">Belongs to the protein kinase superfamily.</text>
</comment>
<keyword evidence="5" id="KW-0723">Serine/threonine-protein kinase</keyword>
<dbReference type="GO" id="GO:0005524">
    <property type="term" value="F:ATP binding"/>
    <property type="evidence" value="ECO:0007669"/>
    <property type="project" value="UniProtKB-UniRule"/>
</dbReference>
<evidence type="ECO:0000256" key="2">
    <source>
        <dbReference type="ARBA" id="ARBA00022741"/>
    </source>
</evidence>
<evidence type="ECO:0000256" key="3">
    <source>
        <dbReference type="ARBA" id="ARBA00022840"/>
    </source>
</evidence>
<sequence length="184" mass="21163">VSKKIGKGSFGEIKLGENVETKEAVAIKFERRKVKGPTLPEEYKFYKKVGKAEGIPKIFYFGRYGKFNAMVMELLWKSLQDCFEWAGEKVSVKTVIQVALQMITRIETVHQKGLVHRDIKPENFLFGKQPKKKILYLIDFGVAKEYLDKEGKHIKCKEGTGTARYMSINTHQGKEQSRRDDLEA</sequence>
<reference evidence="8 9" key="1">
    <citation type="journal article" date="2018" name="Gigascience">
        <title>Genomes of trombidid mites reveal novel predicted allergens and laterally-transferred genes associated with secondary metabolism.</title>
        <authorList>
            <person name="Dong X."/>
            <person name="Chaisiri K."/>
            <person name="Xia D."/>
            <person name="Armstrong S.D."/>
            <person name="Fang Y."/>
            <person name="Donnelly M.J."/>
            <person name="Kadowaki T."/>
            <person name="McGarry J.W."/>
            <person name="Darby A.C."/>
            <person name="Makepeace B.L."/>
        </authorList>
    </citation>
    <scope>NUCLEOTIDE SEQUENCE [LARGE SCALE GENOMIC DNA]</scope>
    <source>
        <strain evidence="8">UoL-UT</strain>
    </source>
</reference>
<feature type="non-terminal residue" evidence="8">
    <location>
        <position position="1"/>
    </location>
</feature>
<feature type="non-terminal residue" evidence="8">
    <location>
        <position position="184"/>
    </location>
</feature>
<feature type="region of interest" description="Disordered" evidence="6">
    <location>
        <begin position="165"/>
        <end position="184"/>
    </location>
</feature>
<dbReference type="OrthoDB" id="5800476at2759"/>
<dbReference type="EC" id="2.7.11.1" evidence="1"/>
<dbReference type="STRING" id="299467.A0A443RS68"/>
<keyword evidence="9" id="KW-1185">Reference proteome</keyword>
<dbReference type="PROSITE" id="PS50011">
    <property type="entry name" value="PROTEIN_KINASE_DOM"/>
    <property type="match status" value="1"/>
</dbReference>
<organism evidence="8 9">
    <name type="scientific">Leptotrombidium deliense</name>
    <dbReference type="NCBI Taxonomy" id="299467"/>
    <lineage>
        <taxon>Eukaryota</taxon>
        <taxon>Metazoa</taxon>
        <taxon>Ecdysozoa</taxon>
        <taxon>Arthropoda</taxon>
        <taxon>Chelicerata</taxon>
        <taxon>Arachnida</taxon>
        <taxon>Acari</taxon>
        <taxon>Acariformes</taxon>
        <taxon>Trombidiformes</taxon>
        <taxon>Prostigmata</taxon>
        <taxon>Anystina</taxon>
        <taxon>Parasitengona</taxon>
        <taxon>Trombiculoidea</taxon>
        <taxon>Trombiculidae</taxon>
        <taxon>Leptotrombidium</taxon>
    </lineage>
</organism>
<dbReference type="Gene3D" id="1.10.510.10">
    <property type="entry name" value="Transferase(Phosphotransferase) domain 1"/>
    <property type="match status" value="1"/>
</dbReference>
<dbReference type="InterPro" id="IPR008271">
    <property type="entry name" value="Ser/Thr_kinase_AS"/>
</dbReference>
<feature type="domain" description="Protein kinase" evidence="7">
    <location>
        <begin position="1"/>
        <end position="184"/>
    </location>
</feature>
<accession>A0A443RS68</accession>
<dbReference type="GO" id="GO:0004674">
    <property type="term" value="F:protein serine/threonine kinase activity"/>
    <property type="evidence" value="ECO:0007669"/>
    <property type="project" value="UniProtKB-KW"/>
</dbReference>
<feature type="binding site" evidence="4">
    <location>
        <position position="28"/>
    </location>
    <ligand>
        <name>ATP</name>
        <dbReference type="ChEBI" id="CHEBI:30616"/>
    </ligand>
</feature>
<dbReference type="InterPro" id="IPR011009">
    <property type="entry name" value="Kinase-like_dom_sf"/>
</dbReference>
<dbReference type="InterPro" id="IPR000719">
    <property type="entry name" value="Prot_kinase_dom"/>
</dbReference>
<proteinExistence type="inferred from homology"/>
<feature type="compositionally biased region" description="Basic and acidic residues" evidence="6">
    <location>
        <begin position="172"/>
        <end position="184"/>
    </location>
</feature>
<dbReference type="PROSITE" id="PS00107">
    <property type="entry name" value="PROTEIN_KINASE_ATP"/>
    <property type="match status" value="1"/>
</dbReference>
<protein>
    <recommendedName>
        <fullName evidence="1">non-specific serine/threonine protein kinase</fullName>
        <ecNumber evidence="1">2.7.11.1</ecNumber>
    </recommendedName>
</protein>
<dbReference type="PANTHER" id="PTHR11909">
    <property type="entry name" value="CASEIN KINASE-RELATED"/>
    <property type="match status" value="1"/>
</dbReference>
<dbReference type="Proteomes" id="UP000288716">
    <property type="component" value="Unassembled WGS sequence"/>
</dbReference>
<dbReference type="SUPFAM" id="SSF56112">
    <property type="entry name" value="Protein kinase-like (PK-like)"/>
    <property type="match status" value="1"/>
</dbReference>
<keyword evidence="8" id="KW-0418">Kinase</keyword>
<comment type="caution">
    <text evidence="8">The sequence shown here is derived from an EMBL/GenBank/DDBJ whole genome shotgun (WGS) entry which is preliminary data.</text>
</comment>
<dbReference type="InterPro" id="IPR017441">
    <property type="entry name" value="Protein_kinase_ATP_BS"/>
</dbReference>
<evidence type="ECO:0000313" key="9">
    <source>
        <dbReference type="Proteomes" id="UP000288716"/>
    </source>
</evidence>
<gene>
    <name evidence="8" type="ORF">B4U80_06235</name>
</gene>
<evidence type="ECO:0000256" key="1">
    <source>
        <dbReference type="ARBA" id="ARBA00012513"/>
    </source>
</evidence>
<dbReference type="PROSITE" id="PS00108">
    <property type="entry name" value="PROTEIN_KINASE_ST"/>
    <property type="match status" value="1"/>
</dbReference>
<dbReference type="VEuPathDB" id="VectorBase:LDEU013952"/>
<evidence type="ECO:0000256" key="6">
    <source>
        <dbReference type="SAM" id="MobiDB-lite"/>
    </source>
</evidence>
<evidence type="ECO:0000256" key="5">
    <source>
        <dbReference type="RuleBase" id="RU000304"/>
    </source>
</evidence>
<dbReference type="InterPro" id="IPR050235">
    <property type="entry name" value="CK1_Ser-Thr_kinase"/>
</dbReference>
<dbReference type="EMBL" id="NCKV01046374">
    <property type="protein sequence ID" value="RWS18088.1"/>
    <property type="molecule type" value="Genomic_DNA"/>
</dbReference>
<evidence type="ECO:0000313" key="8">
    <source>
        <dbReference type="EMBL" id="RWS18088.1"/>
    </source>
</evidence>
<evidence type="ECO:0000256" key="4">
    <source>
        <dbReference type="PROSITE-ProRule" id="PRU10141"/>
    </source>
</evidence>
<dbReference type="SMART" id="SM00220">
    <property type="entry name" value="S_TKc"/>
    <property type="match status" value="1"/>
</dbReference>
<dbReference type="AlphaFoldDB" id="A0A443RS68"/>
<keyword evidence="2 4" id="KW-0547">Nucleotide-binding</keyword>
<dbReference type="Pfam" id="PF00069">
    <property type="entry name" value="Pkinase"/>
    <property type="match status" value="1"/>
</dbReference>